<name>A0A8C6MWF3_MUSSI</name>
<protein>
    <submittedName>
        <fullName evidence="1">Uncharacterized protein</fullName>
    </submittedName>
</protein>
<dbReference type="Proteomes" id="UP000694415">
    <property type="component" value="Unplaced"/>
</dbReference>
<keyword evidence="2" id="KW-1185">Reference proteome</keyword>
<sequence>MRLLTWKRIPYQLALPPLFFKKNLIDNLTTGGVPKLKDLLVVVKFLDFSMKKMMNLRWRLFMLRPPCWKQGGQISSIILKLAHRCQERQET</sequence>
<proteinExistence type="predicted"/>
<evidence type="ECO:0000313" key="2">
    <source>
        <dbReference type="Proteomes" id="UP000694415"/>
    </source>
</evidence>
<accession>A0A8C6MWF3</accession>
<reference evidence="1" key="1">
    <citation type="submission" date="2025-08" db="UniProtKB">
        <authorList>
            <consortium name="Ensembl"/>
        </authorList>
    </citation>
    <scope>IDENTIFICATION</scope>
</reference>
<organism evidence="1 2">
    <name type="scientific">Mus spicilegus</name>
    <name type="common">Mound-building mouse</name>
    <dbReference type="NCBI Taxonomy" id="10103"/>
    <lineage>
        <taxon>Eukaryota</taxon>
        <taxon>Metazoa</taxon>
        <taxon>Chordata</taxon>
        <taxon>Craniata</taxon>
        <taxon>Vertebrata</taxon>
        <taxon>Euteleostomi</taxon>
        <taxon>Mammalia</taxon>
        <taxon>Eutheria</taxon>
        <taxon>Euarchontoglires</taxon>
        <taxon>Glires</taxon>
        <taxon>Rodentia</taxon>
        <taxon>Myomorpha</taxon>
        <taxon>Muroidea</taxon>
        <taxon>Muridae</taxon>
        <taxon>Murinae</taxon>
        <taxon>Mus</taxon>
        <taxon>Mus</taxon>
    </lineage>
</organism>
<dbReference type="Ensembl" id="ENSMSIT00000021922.1">
    <property type="protein sequence ID" value="ENSMSIP00000017339.1"/>
    <property type="gene ID" value="ENSMSIG00000014812.1"/>
</dbReference>
<evidence type="ECO:0000313" key="1">
    <source>
        <dbReference type="Ensembl" id="ENSMSIP00000017339.1"/>
    </source>
</evidence>
<dbReference type="AlphaFoldDB" id="A0A8C6MWF3"/>
<reference evidence="1" key="2">
    <citation type="submission" date="2025-09" db="UniProtKB">
        <authorList>
            <consortium name="Ensembl"/>
        </authorList>
    </citation>
    <scope>IDENTIFICATION</scope>
</reference>